<feature type="domain" description="Protein kinase" evidence="8">
    <location>
        <begin position="503"/>
        <end position="758"/>
    </location>
</feature>
<keyword evidence="10" id="KW-1185">Reference proteome</keyword>
<evidence type="ECO:0000256" key="6">
    <source>
        <dbReference type="ARBA" id="ARBA00022840"/>
    </source>
</evidence>
<dbReference type="PANTHER" id="PTHR48016:SF29">
    <property type="entry name" value="MITOGEN-ACTIVATED PROTEIN KINASE KINASE KINASE 1-RELATED"/>
    <property type="match status" value="1"/>
</dbReference>
<accession>A0A8S2AL41</accession>
<protein>
    <recommendedName>
        <fullName evidence="8">Protein kinase domain-containing protein</fullName>
    </recommendedName>
</protein>
<keyword evidence="3" id="KW-0808">Transferase</keyword>
<evidence type="ECO:0000256" key="1">
    <source>
        <dbReference type="ARBA" id="ARBA00006529"/>
    </source>
</evidence>
<dbReference type="GO" id="GO:0004709">
    <property type="term" value="F:MAP kinase kinase kinase activity"/>
    <property type="evidence" value="ECO:0007669"/>
    <property type="project" value="TreeGrafter"/>
</dbReference>
<dbReference type="GO" id="GO:0005524">
    <property type="term" value="F:ATP binding"/>
    <property type="evidence" value="ECO:0007669"/>
    <property type="project" value="UniProtKB-KW"/>
</dbReference>
<feature type="region of interest" description="Disordered" evidence="7">
    <location>
        <begin position="425"/>
        <end position="458"/>
    </location>
</feature>
<dbReference type="Gene3D" id="1.10.510.10">
    <property type="entry name" value="Transferase(Phosphotransferase) domain 1"/>
    <property type="match status" value="1"/>
</dbReference>
<dbReference type="Pfam" id="PF00069">
    <property type="entry name" value="Pkinase"/>
    <property type="match status" value="1"/>
</dbReference>
<feature type="compositionally biased region" description="Low complexity" evidence="7">
    <location>
        <begin position="21"/>
        <end position="34"/>
    </location>
</feature>
<dbReference type="SUPFAM" id="SSF56112">
    <property type="entry name" value="Protein kinase-like (PK-like)"/>
    <property type="match status" value="1"/>
</dbReference>
<reference evidence="9" key="1">
    <citation type="submission" date="2021-01" db="EMBL/GenBank/DDBJ databases">
        <authorList>
            <person name="Bezrukov I."/>
        </authorList>
    </citation>
    <scope>NUCLEOTIDE SEQUENCE</scope>
</reference>
<organism evidence="9 10">
    <name type="scientific">Arabidopsis arenosa</name>
    <name type="common">Sand rock-cress</name>
    <name type="synonym">Cardaminopsis arenosa</name>
    <dbReference type="NCBI Taxonomy" id="38785"/>
    <lineage>
        <taxon>Eukaryota</taxon>
        <taxon>Viridiplantae</taxon>
        <taxon>Streptophyta</taxon>
        <taxon>Embryophyta</taxon>
        <taxon>Tracheophyta</taxon>
        <taxon>Spermatophyta</taxon>
        <taxon>Magnoliopsida</taxon>
        <taxon>eudicotyledons</taxon>
        <taxon>Gunneridae</taxon>
        <taxon>Pentapetalae</taxon>
        <taxon>rosids</taxon>
        <taxon>malvids</taxon>
        <taxon>Brassicales</taxon>
        <taxon>Brassicaceae</taxon>
        <taxon>Camelineae</taxon>
        <taxon>Arabidopsis</taxon>
    </lineage>
</organism>
<gene>
    <name evidence="9" type="ORF">AARE701A_LOCUS16453</name>
</gene>
<feature type="compositionally biased region" description="Acidic residues" evidence="7">
    <location>
        <begin position="442"/>
        <end position="458"/>
    </location>
</feature>
<name>A0A8S2AL41_ARAAE</name>
<sequence>MKKSSDKSPVRRHDTAKQFNSDEVSSSSSFTDSESTCSFLTPSMEFPHRISFRQIDLSEAAPSSTNLDITELTRFDSSETEVIPSESNKIENLAPNEDISVSTSSSMTRSLFIDRILARMKKSPLLSPGRRGDKTSPVRRLDRRDALRNINYDAGEDSSSLLMTRSLDFPNRTSFRVGGIDEGEIDRIYRYFDVSGPEDFAISSDAWEAGKERSSSDVVNRLKSLDIDCHEVQSQGLSEAGPSGVVVASNLTLSESNKIENLSSLTDKEVVDGGTVENNGGIEQKPPILVKSRGYLVPNDVVAVGGGIKGVRPPVLNLTLADKEVVDVGMVENKSDIERKPTILVKSKGYLVPNDAVVVGGGIKVIPPVLNLPQENKEVVDGGTVENRSGIKGVGPSVLKPPPVMKLPPVDLPGSSWDFLTDFAPDNETVRRPSSSSSSENGCDEEEAGDEKVETEETGDMFIQVDDTTDEACSFTTNECDSSSSVSNTSPIYVSGGSINTSWQKGQLLRRGSFGSVYEAISEDGLFFAVEEVSLLDQGSQAQECIQQLEGEIALLSQLEHRNILRYRGTDKDGSNLYIFLELVTQGSLLKLYQRYQLRESVVSLYTKQILDGLKYLHDKGFIHRDIKCANILVDANGAVKLADFGLAKVSKLNDSKSCKGTPFWMAPEVINPKGNDDGYGSPADIWSLGCTVLEMCTGHIPYSGLTPVEVQIRIERGTLPDIPDNLSLDAQDFIVTCLKVNPEERPTAAELLNHPFVRRPLPSSSSGSASPLICR</sequence>
<dbReference type="SMART" id="SM00220">
    <property type="entry name" value="S_TKc"/>
    <property type="match status" value="1"/>
</dbReference>
<evidence type="ECO:0000313" key="10">
    <source>
        <dbReference type="Proteomes" id="UP000682877"/>
    </source>
</evidence>
<keyword evidence="2" id="KW-0723">Serine/threonine-protein kinase</keyword>
<dbReference type="GO" id="GO:1902065">
    <property type="term" value="P:response to L-glutamate"/>
    <property type="evidence" value="ECO:0007669"/>
    <property type="project" value="UniProtKB-ARBA"/>
</dbReference>
<dbReference type="Proteomes" id="UP000682877">
    <property type="component" value="Chromosome 6"/>
</dbReference>
<feature type="region of interest" description="Disordered" evidence="7">
    <location>
        <begin position="1"/>
        <end position="34"/>
    </location>
</feature>
<dbReference type="InterPro" id="IPR050538">
    <property type="entry name" value="MAP_kinase_kinase_kinase"/>
</dbReference>
<evidence type="ECO:0000256" key="5">
    <source>
        <dbReference type="ARBA" id="ARBA00022777"/>
    </source>
</evidence>
<dbReference type="FunFam" id="1.10.510.10:FF:000359">
    <property type="entry name" value="Mitogen-activated protein kinase 1, putative, expressed"/>
    <property type="match status" value="1"/>
</dbReference>
<dbReference type="PROSITE" id="PS00108">
    <property type="entry name" value="PROTEIN_KINASE_ST"/>
    <property type="match status" value="1"/>
</dbReference>
<dbReference type="EMBL" id="LR999456">
    <property type="protein sequence ID" value="CAE6127680.1"/>
    <property type="molecule type" value="Genomic_DNA"/>
</dbReference>
<dbReference type="InterPro" id="IPR000719">
    <property type="entry name" value="Prot_kinase_dom"/>
</dbReference>
<dbReference type="PANTHER" id="PTHR48016">
    <property type="entry name" value="MAP KINASE KINASE KINASE SSK2-RELATED-RELATED"/>
    <property type="match status" value="1"/>
</dbReference>
<evidence type="ECO:0000259" key="8">
    <source>
        <dbReference type="PROSITE" id="PS50011"/>
    </source>
</evidence>
<keyword evidence="5" id="KW-0418">Kinase</keyword>
<evidence type="ECO:0000256" key="3">
    <source>
        <dbReference type="ARBA" id="ARBA00022679"/>
    </source>
</evidence>
<dbReference type="PROSITE" id="PS50011">
    <property type="entry name" value="PROTEIN_KINASE_DOM"/>
    <property type="match status" value="1"/>
</dbReference>
<dbReference type="AlphaFoldDB" id="A0A8S2AL41"/>
<dbReference type="InterPro" id="IPR008271">
    <property type="entry name" value="Ser/Thr_kinase_AS"/>
</dbReference>
<evidence type="ECO:0000256" key="2">
    <source>
        <dbReference type="ARBA" id="ARBA00022527"/>
    </source>
</evidence>
<proteinExistence type="inferred from homology"/>
<evidence type="ECO:0000256" key="4">
    <source>
        <dbReference type="ARBA" id="ARBA00022741"/>
    </source>
</evidence>
<comment type="similarity">
    <text evidence="1">Belongs to the protein kinase superfamily. STE Ser/Thr protein kinase family. MAP kinase kinase kinase subfamily.</text>
</comment>
<dbReference type="GO" id="GO:0005737">
    <property type="term" value="C:cytoplasm"/>
    <property type="evidence" value="ECO:0007669"/>
    <property type="project" value="TreeGrafter"/>
</dbReference>
<keyword evidence="6" id="KW-0067">ATP-binding</keyword>
<evidence type="ECO:0000256" key="7">
    <source>
        <dbReference type="SAM" id="MobiDB-lite"/>
    </source>
</evidence>
<evidence type="ECO:0000313" key="9">
    <source>
        <dbReference type="EMBL" id="CAE6127680.1"/>
    </source>
</evidence>
<keyword evidence="4" id="KW-0547">Nucleotide-binding</keyword>
<feature type="compositionally biased region" description="Basic and acidic residues" evidence="7">
    <location>
        <begin position="1"/>
        <end position="16"/>
    </location>
</feature>
<dbReference type="InterPro" id="IPR011009">
    <property type="entry name" value="Kinase-like_dom_sf"/>
</dbReference>